<name>A0A0G0MQM6_9BACT</name>
<evidence type="ECO:0000313" key="1">
    <source>
        <dbReference type="EMBL" id="KKR06334.1"/>
    </source>
</evidence>
<accession>A0A0G0MQM6</accession>
<dbReference type="Proteomes" id="UP000034799">
    <property type="component" value="Unassembled WGS sequence"/>
</dbReference>
<sequence length="260" mass="29835">MPDELLKGTPKYLTARDWDSEGEDSPLTVYELLNQELIYSPAFLIRGLQKAWDVVVNTPGENLEVRIKAADDWFGWWIAFFTQYMEKEETLMTNSTLIPATNVFSFENVGLKSEGSLRIINFMGKSEGLGHHRYTMDDFLSIEFLMSPDLIVLLEPDSYIRNQQRKERYIPLGMGVSMWSLYLRYGQKGRITVIPDKYDRSPGSFNESNMQILKDIDADYIFPSPYDHTGSLDGTIKGRYIRTLNFHLPASISTSMALIV</sequence>
<protein>
    <submittedName>
        <fullName evidence="1">Uncharacterized protein</fullName>
    </submittedName>
</protein>
<dbReference type="EMBL" id="LBWK01000001">
    <property type="protein sequence ID" value="KKR06334.1"/>
    <property type="molecule type" value="Genomic_DNA"/>
</dbReference>
<organism evidence="1 2">
    <name type="scientific">candidate division WS6 bacterium GW2011_GWF2_39_15</name>
    <dbReference type="NCBI Taxonomy" id="1619100"/>
    <lineage>
        <taxon>Bacteria</taxon>
        <taxon>Candidatus Dojkabacteria</taxon>
    </lineage>
</organism>
<comment type="caution">
    <text evidence="1">The sequence shown here is derived from an EMBL/GenBank/DDBJ whole genome shotgun (WGS) entry which is preliminary data.</text>
</comment>
<gene>
    <name evidence="1" type="ORF">UT34_C0001G0374</name>
</gene>
<proteinExistence type="predicted"/>
<dbReference type="STRING" id="1619100.UT34_C0001G0374"/>
<dbReference type="AlphaFoldDB" id="A0A0G0MQM6"/>
<evidence type="ECO:0000313" key="2">
    <source>
        <dbReference type="Proteomes" id="UP000034799"/>
    </source>
</evidence>
<reference evidence="1 2" key="1">
    <citation type="journal article" date="2015" name="Nature">
        <title>rRNA introns, odd ribosomes, and small enigmatic genomes across a large radiation of phyla.</title>
        <authorList>
            <person name="Brown C.T."/>
            <person name="Hug L.A."/>
            <person name="Thomas B.C."/>
            <person name="Sharon I."/>
            <person name="Castelle C.J."/>
            <person name="Singh A."/>
            <person name="Wilkins M.J."/>
            <person name="Williams K.H."/>
            <person name="Banfield J.F."/>
        </authorList>
    </citation>
    <scope>NUCLEOTIDE SEQUENCE [LARGE SCALE GENOMIC DNA]</scope>
</reference>